<dbReference type="Pfam" id="PF00355">
    <property type="entry name" value="Rieske"/>
    <property type="match status" value="1"/>
</dbReference>
<dbReference type="Gene3D" id="2.102.10.10">
    <property type="entry name" value="Rieske [2Fe-2S] iron-sulphur domain"/>
    <property type="match status" value="1"/>
</dbReference>
<dbReference type="GO" id="GO:0051537">
    <property type="term" value="F:2 iron, 2 sulfur cluster binding"/>
    <property type="evidence" value="ECO:0007669"/>
    <property type="project" value="UniProtKB-KW"/>
</dbReference>
<evidence type="ECO:0000256" key="4">
    <source>
        <dbReference type="ARBA" id="ARBA00023004"/>
    </source>
</evidence>
<dbReference type="SUPFAM" id="SSF55961">
    <property type="entry name" value="Bet v1-like"/>
    <property type="match status" value="1"/>
</dbReference>
<dbReference type="SUPFAM" id="SSF50022">
    <property type="entry name" value="ISP domain"/>
    <property type="match status" value="1"/>
</dbReference>
<dbReference type="PANTHER" id="PTHR21266">
    <property type="entry name" value="IRON-SULFUR DOMAIN CONTAINING PROTEIN"/>
    <property type="match status" value="1"/>
</dbReference>
<reference evidence="7" key="1">
    <citation type="submission" date="2018-05" db="EMBL/GenBank/DDBJ databases">
        <authorList>
            <person name="Lanie J.A."/>
            <person name="Ng W.-L."/>
            <person name="Kazmierczak K.M."/>
            <person name="Andrzejewski T.M."/>
            <person name="Davidsen T.M."/>
            <person name="Wayne K.J."/>
            <person name="Tettelin H."/>
            <person name="Glass J.I."/>
            <person name="Rusch D."/>
            <person name="Podicherti R."/>
            <person name="Tsui H.-C.T."/>
            <person name="Winkler M.E."/>
        </authorList>
    </citation>
    <scope>NUCLEOTIDE SEQUENCE</scope>
</reference>
<evidence type="ECO:0000256" key="5">
    <source>
        <dbReference type="ARBA" id="ARBA00023014"/>
    </source>
</evidence>
<dbReference type="CDD" id="cd03479">
    <property type="entry name" value="Rieske_RO_Alpha_PhDO_like"/>
    <property type="match status" value="1"/>
</dbReference>
<dbReference type="InterPro" id="IPR036922">
    <property type="entry name" value="Rieske_2Fe-2S_sf"/>
</dbReference>
<protein>
    <recommendedName>
        <fullName evidence="6">Rieske domain-containing protein</fullName>
    </recommendedName>
</protein>
<evidence type="ECO:0000256" key="1">
    <source>
        <dbReference type="ARBA" id="ARBA00022714"/>
    </source>
</evidence>
<evidence type="ECO:0000313" key="7">
    <source>
        <dbReference type="EMBL" id="SVA09526.1"/>
    </source>
</evidence>
<dbReference type="AlphaFoldDB" id="A0A381T019"/>
<dbReference type="PROSITE" id="PS51296">
    <property type="entry name" value="RIESKE"/>
    <property type="match status" value="1"/>
</dbReference>
<feature type="domain" description="Rieske" evidence="6">
    <location>
        <begin position="41"/>
        <end position="145"/>
    </location>
</feature>
<dbReference type="GO" id="GO:0046872">
    <property type="term" value="F:metal ion binding"/>
    <property type="evidence" value="ECO:0007669"/>
    <property type="project" value="UniProtKB-KW"/>
</dbReference>
<organism evidence="7">
    <name type="scientific">marine metagenome</name>
    <dbReference type="NCBI Taxonomy" id="408172"/>
    <lineage>
        <taxon>unclassified sequences</taxon>
        <taxon>metagenomes</taxon>
        <taxon>ecological metagenomes</taxon>
    </lineage>
</organism>
<dbReference type="EMBL" id="UINC01003821">
    <property type="protein sequence ID" value="SVA09526.1"/>
    <property type="molecule type" value="Genomic_DNA"/>
</dbReference>
<dbReference type="PANTHER" id="PTHR21266:SF59">
    <property type="entry name" value="BLR4922 PROTEIN"/>
    <property type="match status" value="1"/>
</dbReference>
<name>A0A381T019_9ZZZZ</name>
<keyword evidence="1" id="KW-0001">2Fe-2S</keyword>
<keyword evidence="4" id="KW-0408">Iron</keyword>
<dbReference type="InterPro" id="IPR050584">
    <property type="entry name" value="Cholesterol_7-desaturase"/>
</dbReference>
<sequence length="449" mass="51193">MDSPKPSPFSGYYRTAQLSDDQELTRVGVGTPCGEYMRRFWWPVAMVEQITDLPLLIKVLGEELVLFRDLSGCLGLLHKHCSHRRASLEYGIPAEHGIRCCYHGWLFDIDGKILEVPGEPENSTIPERVCHGAYPVIEHNGLVFAYLGPPELKPPFLHFDTMSIADHDMVPYVIDYPCNWLQVAENPMDPFHSVFLHTRTTRAHFNPAWGALPIVEWHSMNDDIGIFLTNARRWKDYMWVRTAEVFLPATAQPPDIYQNPDREKFFPRVGITKWTLPVDDTHCKIIAWRHYGKDLDLDGKGNRNNVGLNKVDFVGQTGIERSYEEGQRMPSDYEAQISQGSITQHDGEHRGNTDGGIARYRRMLRQAIRQLQDGVEPSRPQINADGHIPTMAGDVIVHCPDKRAEDSDWQKKFANLVGQIVSETKFLSANERSHEIELRVKSILTAGDR</sequence>
<keyword evidence="2" id="KW-0479">Metal-binding</keyword>
<dbReference type="GO" id="GO:0016491">
    <property type="term" value="F:oxidoreductase activity"/>
    <property type="evidence" value="ECO:0007669"/>
    <property type="project" value="UniProtKB-KW"/>
</dbReference>
<keyword evidence="3" id="KW-0560">Oxidoreductase</keyword>
<dbReference type="InterPro" id="IPR017941">
    <property type="entry name" value="Rieske_2Fe-2S"/>
</dbReference>
<evidence type="ECO:0000256" key="3">
    <source>
        <dbReference type="ARBA" id="ARBA00023002"/>
    </source>
</evidence>
<evidence type="ECO:0000259" key="6">
    <source>
        <dbReference type="PROSITE" id="PS51296"/>
    </source>
</evidence>
<proteinExistence type="predicted"/>
<evidence type="ECO:0000256" key="2">
    <source>
        <dbReference type="ARBA" id="ARBA00022723"/>
    </source>
</evidence>
<accession>A0A381T019</accession>
<gene>
    <name evidence="7" type="ORF">METZ01_LOCUS62380</name>
</gene>
<keyword evidence="5" id="KW-0411">Iron-sulfur</keyword>